<dbReference type="PANTHER" id="PTHR31528:SF3">
    <property type="entry name" value="THIAMINE BIOSYNTHESIS PROTEIN HI_0357-RELATED"/>
    <property type="match status" value="1"/>
</dbReference>
<keyword evidence="4" id="KW-1185">Reference proteome</keyword>
<dbReference type="InterPro" id="IPR027939">
    <property type="entry name" value="NMT1/THI5"/>
</dbReference>
<keyword evidence="1" id="KW-0732">Signal</keyword>
<reference evidence="3 4" key="1">
    <citation type="submission" date="2018-07" db="EMBL/GenBank/DDBJ databases">
        <title>Genomic Encyclopedia of Type Strains, Phase III (KMG-III): the genomes of soil and plant-associated and newly described type strains.</title>
        <authorList>
            <person name="Whitman W."/>
        </authorList>
    </citation>
    <scope>NUCLEOTIDE SEQUENCE [LARGE SCALE GENOMIC DNA]</scope>
    <source>
        <strain evidence="3 4">CECT 8525</strain>
    </source>
</reference>
<feature type="domain" description="SsuA/THI5-like" evidence="2">
    <location>
        <begin position="36"/>
        <end position="234"/>
    </location>
</feature>
<accession>A0A368YUR7</accession>
<sequence length="329" mass="35555">MKRILILSALAGSGLAPAAMAQTAVSFGTNWVAQGEHGGYYQAVEDGSYKECGLDVTIVPGGPQVNNRAMMLAGKIDFNMAGNLLSTFNAAAEGVPVVAVAATFQKEPQVFLTHPGKGKTFDDLKKLKIYVSDEGFASYYLWMKSAHGFTDEQREVYTFNMAPFIADENTAIQGYVSSEPLMVQKEAGWTPDSLLLADAGYGTYSTLIETMADTVATRPEVVQCFVDGSAKGWYNYLYGDASKADARIKADNPEITDEQLAFAREQMKAYGIVDSGDALEKGIGVMTKEHIDGFFKDMAEAGAISPDLDYSKAYTLDFVGKGVGMEMKK</sequence>
<evidence type="ECO:0000259" key="2">
    <source>
        <dbReference type="Pfam" id="PF09084"/>
    </source>
</evidence>
<evidence type="ECO:0000256" key="1">
    <source>
        <dbReference type="SAM" id="SignalP"/>
    </source>
</evidence>
<dbReference type="RefSeq" id="WP_181870302.1">
    <property type="nucleotide sequence ID" value="NZ_QPJL01000009.1"/>
</dbReference>
<dbReference type="SUPFAM" id="SSF53850">
    <property type="entry name" value="Periplasmic binding protein-like II"/>
    <property type="match status" value="1"/>
</dbReference>
<protein>
    <submittedName>
        <fullName evidence="3">NitT/TauT family transport system substrate-binding protein</fullName>
    </submittedName>
</protein>
<dbReference type="Proteomes" id="UP000253345">
    <property type="component" value="Unassembled WGS sequence"/>
</dbReference>
<organism evidence="3 4">
    <name type="scientific">Paracoccus lutimaris</name>
    <dbReference type="NCBI Taxonomy" id="1490030"/>
    <lineage>
        <taxon>Bacteria</taxon>
        <taxon>Pseudomonadati</taxon>
        <taxon>Pseudomonadota</taxon>
        <taxon>Alphaproteobacteria</taxon>
        <taxon>Rhodobacterales</taxon>
        <taxon>Paracoccaceae</taxon>
        <taxon>Paracoccus</taxon>
    </lineage>
</organism>
<dbReference type="Pfam" id="PF09084">
    <property type="entry name" value="NMT1"/>
    <property type="match status" value="1"/>
</dbReference>
<dbReference type="AlphaFoldDB" id="A0A368YUR7"/>
<dbReference type="PANTHER" id="PTHR31528">
    <property type="entry name" value="4-AMINO-5-HYDROXYMETHYL-2-METHYLPYRIMIDINE PHOSPHATE SYNTHASE THI11-RELATED"/>
    <property type="match status" value="1"/>
</dbReference>
<dbReference type="Gene3D" id="3.40.190.10">
    <property type="entry name" value="Periplasmic binding protein-like II"/>
    <property type="match status" value="2"/>
</dbReference>
<feature type="signal peptide" evidence="1">
    <location>
        <begin position="1"/>
        <end position="21"/>
    </location>
</feature>
<feature type="chain" id="PRO_5017001136" evidence="1">
    <location>
        <begin position="22"/>
        <end position="329"/>
    </location>
</feature>
<comment type="caution">
    <text evidence="3">The sequence shown here is derived from an EMBL/GenBank/DDBJ whole genome shotgun (WGS) entry which is preliminary data.</text>
</comment>
<evidence type="ECO:0000313" key="3">
    <source>
        <dbReference type="EMBL" id="RCW83955.1"/>
    </source>
</evidence>
<gene>
    <name evidence="3" type="ORF">DFP89_109139</name>
</gene>
<proteinExistence type="predicted"/>
<name>A0A368YUR7_9RHOB</name>
<dbReference type="GO" id="GO:0009228">
    <property type="term" value="P:thiamine biosynthetic process"/>
    <property type="evidence" value="ECO:0007669"/>
    <property type="project" value="InterPro"/>
</dbReference>
<dbReference type="EMBL" id="QPJL01000009">
    <property type="protein sequence ID" value="RCW83955.1"/>
    <property type="molecule type" value="Genomic_DNA"/>
</dbReference>
<evidence type="ECO:0000313" key="4">
    <source>
        <dbReference type="Proteomes" id="UP000253345"/>
    </source>
</evidence>
<dbReference type="InterPro" id="IPR015168">
    <property type="entry name" value="SsuA/THI5"/>
</dbReference>